<dbReference type="SMART" id="SM00382">
    <property type="entry name" value="AAA"/>
    <property type="match status" value="1"/>
</dbReference>
<feature type="compositionally biased region" description="Polar residues" evidence="8">
    <location>
        <begin position="205"/>
        <end position="217"/>
    </location>
</feature>
<evidence type="ECO:0000313" key="11">
    <source>
        <dbReference type="Proteomes" id="UP000683925"/>
    </source>
</evidence>
<gene>
    <name evidence="10" type="ORF">POCTA_138.1.T0820017</name>
</gene>
<feature type="compositionally biased region" description="Polar residues" evidence="8">
    <location>
        <begin position="132"/>
        <end position="144"/>
    </location>
</feature>
<comment type="subcellular location">
    <subcellularLocation>
        <location evidence="1">Endoplasmic reticulum membrane</location>
        <topology evidence="1">Peripheral membrane protein</topology>
        <orientation evidence="1">Cytoplasmic side</orientation>
    </subcellularLocation>
</comment>
<evidence type="ECO:0000256" key="3">
    <source>
        <dbReference type="ARBA" id="ARBA00022741"/>
    </source>
</evidence>
<feature type="region of interest" description="Disordered" evidence="8">
    <location>
        <begin position="255"/>
        <end position="274"/>
    </location>
</feature>
<dbReference type="GO" id="GO:0005047">
    <property type="term" value="F:signal recognition particle binding"/>
    <property type="evidence" value="ECO:0007669"/>
    <property type="project" value="InterPro"/>
</dbReference>
<reference evidence="10" key="1">
    <citation type="submission" date="2021-01" db="EMBL/GenBank/DDBJ databases">
        <authorList>
            <consortium name="Genoscope - CEA"/>
            <person name="William W."/>
        </authorList>
    </citation>
    <scope>NUCLEOTIDE SEQUENCE</scope>
</reference>
<evidence type="ECO:0000256" key="2">
    <source>
        <dbReference type="ARBA" id="ARBA00008531"/>
    </source>
</evidence>
<feature type="compositionally biased region" description="Polar residues" evidence="8">
    <location>
        <begin position="151"/>
        <end position="166"/>
    </location>
</feature>
<feature type="domain" description="SRP54-type proteins GTP-binding" evidence="9">
    <location>
        <begin position="558"/>
        <end position="571"/>
    </location>
</feature>
<evidence type="ECO:0000256" key="4">
    <source>
        <dbReference type="ARBA" id="ARBA00022824"/>
    </source>
</evidence>
<dbReference type="CDD" id="cd17876">
    <property type="entry name" value="SRalpha_C"/>
    <property type="match status" value="1"/>
</dbReference>
<dbReference type="OMA" id="HLGWIDK"/>
<keyword evidence="4" id="KW-0256">Endoplasmic reticulum</keyword>
<dbReference type="InterPro" id="IPR013822">
    <property type="entry name" value="Signal_recog_particl_SRP54_hlx"/>
</dbReference>
<dbReference type="FunFam" id="1.20.120.140:FF:000016">
    <property type="entry name" value="Signal recognition particle receptor subunit alpha"/>
    <property type="match status" value="1"/>
</dbReference>
<evidence type="ECO:0000256" key="5">
    <source>
        <dbReference type="ARBA" id="ARBA00023134"/>
    </source>
</evidence>
<evidence type="ECO:0000313" key="10">
    <source>
        <dbReference type="EMBL" id="CAD8183853.1"/>
    </source>
</evidence>
<protein>
    <recommendedName>
        <fullName evidence="9">SRP54-type proteins GTP-binding domain-containing protein</fullName>
    </recommendedName>
</protein>
<evidence type="ECO:0000256" key="1">
    <source>
        <dbReference type="ARBA" id="ARBA00004397"/>
    </source>
</evidence>
<dbReference type="Pfam" id="PF04086">
    <property type="entry name" value="SRP-alpha_N"/>
    <property type="match status" value="1"/>
</dbReference>
<feature type="region of interest" description="Disordered" evidence="8">
    <location>
        <begin position="126"/>
        <end position="243"/>
    </location>
</feature>
<evidence type="ECO:0000259" key="9">
    <source>
        <dbReference type="PROSITE" id="PS00300"/>
    </source>
</evidence>
<keyword evidence="3" id="KW-0547">Nucleotide-binding</keyword>
<keyword evidence="11" id="KW-1185">Reference proteome</keyword>
<feature type="compositionally biased region" description="Polar residues" evidence="8">
    <location>
        <begin position="224"/>
        <end position="243"/>
    </location>
</feature>
<dbReference type="GO" id="GO:0006614">
    <property type="term" value="P:SRP-dependent cotranslational protein targeting to membrane"/>
    <property type="evidence" value="ECO:0007669"/>
    <property type="project" value="InterPro"/>
</dbReference>
<organism evidence="10 11">
    <name type="scientific">Paramecium octaurelia</name>
    <dbReference type="NCBI Taxonomy" id="43137"/>
    <lineage>
        <taxon>Eukaryota</taxon>
        <taxon>Sar</taxon>
        <taxon>Alveolata</taxon>
        <taxon>Ciliophora</taxon>
        <taxon>Intramacronucleata</taxon>
        <taxon>Oligohymenophorea</taxon>
        <taxon>Peniculida</taxon>
        <taxon>Parameciidae</taxon>
        <taxon>Paramecium</taxon>
    </lineage>
</organism>
<dbReference type="SMART" id="SM00963">
    <property type="entry name" value="SRP54_N"/>
    <property type="match status" value="1"/>
</dbReference>
<dbReference type="OrthoDB" id="1727884at2759"/>
<dbReference type="GO" id="GO:0003924">
    <property type="term" value="F:GTPase activity"/>
    <property type="evidence" value="ECO:0007669"/>
    <property type="project" value="InterPro"/>
</dbReference>
<dbReference type="PANTHER" id="PTHR43134:SF1">
    <property type="entry name" value="SIGNAL RECOGNITION PARTICLE RECEPTOR SUBUNIT ALPHA"/>
    <property type="match status" value="1"/>
</dbReference>
<dbReference type="GO" id="GO:0006886">
    <property type="term" value="P:intracellular protein transport"/>
    <property type="evidence" value="ECO:0007669"/>
    <property type="project" value="InterPro"/>
</dbReference>
<accession>A0A8S1W4K6</accession>
<dbReference type="SMART" id="SM00962">
    <property type="entry name" value="SRP54"/>
    <property type="match status" value="1"/>
</dbReference>
<keyword evidence="7" id="KW-0675">Receptor</keyword>
<dbReference type="GO" id="GO:0005525">
    <property type="term" value="F:GTP binding"/>
    <property type="evidence" value="ECO:0007669"/>
    <property type="project" value="UniProtKB-KW"/>
</dbReference>
<sequence length="585" mass="65496">MIDLVSIITTGGVILFYKALCQIKEDVLGKVIDGCLQQKTSLQLGSMKVQWVILNELGLIFIVSYQEIFFIQYIDVLLKMLQTQFKQIYNPAIKQKGIYKSIPEFDSGFEEVMKMWQLYCDKRSEKEKEGPTRTQDQQQEQFSTFEPKVETGNTPNEEPNDGQQKLSKSEIIKMKMQQKSGTRSPKDGTKSPQDGAKSPVDSRSPKQSVIMNTNITKKQIESLDFTSKGQSQVQSNQNEKYMTQEQEDDLLKQFVGDDDPLFGSDDENPKQQKKQGLFQKLTGKIQNLTGNKQLTEEDLLPVLDDFKNALMQKNVAEEIAQKLVDSIKTNLLATKTKAFQSIRTSVQEAMKSTLTRILTPNRHIDIIAEALRAKEKQKPYVIVIIGVNGVGKSTTLAKLGYLFKSQGFSLMIAACDNFRAGAVEQLKTHGQCLGIPVYDRGYKDDPPEIAYQAIREATIKKIDVVLVDTAGRMQHNEPLMRALSRIVTMNNPDLVLFVGEALVGNDGVDQLVNFNKALIVNSPKDNVREIDAIILSKFDTVDEKVGAALSLTSATGKPILFVGVGQKYTHLKKLNVNTVVRALLQ</sequence>
<comment type="similarity">
    <text evidence="2">Belongs to the GTP-binding SRP family.</text>
</comment>
<dbReference type="PROSITE" id="PS00300">
    <property type="entry name" value="SRP54"/>
    <property type="match status" value="1"/>
</dbReference>
<comment type="caution">
    <text evidence="10">The sequence shown here is derived from an EMBL/GenBank/DDBJ whole genome shotgun (WGS) entry which is preliminary data.</text>
</comment>
<dbReference type="Pfam" id="PF02881">
    <property type="entry name" value="SRP54_N"/>
    <property type="match status" value="1"/>
</dbReference>
<dbReference type="Pfam" id="PF00448">
    <property type="entry name" value="SRP54"/>
    <property type="match status" value="1"/>
</dbReference>
<dbReference type="InterPro" id="IPR003593">
    <property type="entry name" value="AAA+_ATPase"/>
</dbReference>
<dbReference type="PANTHER" id="PTHR43134">
    <property type="entry name" value="SIGNAL RECOGNITION PARTICLE RECEPTOR SUBUNIT ALPHA"/>
    <property type="match status" value="1"/>
</dbReference>
<evidence type="ECO:0000256" key="8">
    <source>
        <dbReference type="SAM" id="MobiDB-lite"/>
    </source>
</evidence>
<name>A0A8S1W4K6_PAROT</name>
<dbReference type="FunFam" id="3.40.50.300:FF:000188">
    <property type="entry name" value="signal recognition particle receptor subunit alpha"/>
    <property type="match status" value="1"/>
</dbReference>
<evidence type="ECO:0000256" key="6">
    <source>
        <dbReference type="ARBA" id="ARBA00023136"/>
    </source>
</evidence>
<dbReference type="EMBL" id="CAJJDP010000081">
    <property type="protein sequence ID" value="CAD8183853.1"/>
    <property type="molecule type" value="Genomic_DNA"/>
</dbReference>
<dbReference type="InterPro" id="IPR007222">
    <property type="entry name" value="Sig_recog_particle_rcpt_asu_N"/>
</dbReference>
<dbReference type="InterPro" id="IPR000897">
    <property type="entry name" value="SRP54_GTPase_dom"/>
</dbReference>
<keyword evidence="5" id="KW-0342">GTP-binding</keyword>
<evidence type="ECO:0000256" key="7">
    <source>
        <dbReference type="ARBA" id="ARBA00023170"/>
    </source>
</evidence>
<feature type="compositionally biased region" description="Acidic residues" evidence="8">
    <location>
        <begin position="256"/>
        <end position="266"/>
    </location>
</feature>
<keyword evidence="6" id="KW-0472">Membrane</keyword>
<proteinExistence type="inferred from homology"/>
<dbReference type="Proteomes" id="UP000683925">
    <property type="component" value="Unassembled WGS sequence"/>
</dbReference>
<dbReference type="AlphaFoldDB" id="A0A8S1W4K6"/>
<dbReference type="GO" id="GO:0005785">
    <property type="term" value="C:signal recognition particle receptor complex"/>
    <property type="evidence" value="ECO:0007669"/>
    <property type="project" value="InterPro"/>
</dbReference>
<dbReference type="CDD" id="cd14826">
    <property type="entry name" value="SR_alpha_SRX"/>
    <property type="match status" value="1"/>
</dbReference>